<dbReference type="Proteomes" id="UP000823771">
    <property type="component" value="Unassembled WGS sequence"/>
</dbReference>
<dbReference type="InterPro" id="IPR023997">
    <property type="entry name" value="TonB-dep_OMP_SusC/RagA_CS"/>
</dbReference>
<evidence type="ECO:0000256" key="4">
    <source>
        <dbReference type="ARBA" id="ARBA00023136"/>
    </source>
</evidence>
<dbReference type="EMBL" id="JADILZ010000001">
    <property type="protein sequence ID" value="MBO8477289.1"/>
    <property type="molecule type" value="Genomic_DNA"/>
</dbReference>
<dbReference type="SUPFAM" id="SSF56935">
    <property type="entry name" value="Porins"/>
    <property type="match status" value="1"/>
</dbReference>
<dbReference type="InterPro" id="IPR012910">
    <property type="entry name" value="Plug_dom"/>
</dbReference>
<dbReference type="InterPro" id="IPR000531">
    <property type="entry name" value="Beta-barrel_TonB"/>
</dbReference>
<evidence type="ECO:0000256" key="2">
    <source>
        <dbReference type="ARBA" id="ARBA00022496"/>
    </source>
</evidence>
<sequence>MRFNCIAVVLALLLSCFVASGQQVKDKLTVSLKDVTLSEALARIEDESGYTFFLDEEQVDPGVRVTLVADGMPMEEALGRLLAGTGLTFEIRQRQIALFPAVKESSSDRIVTGTVVDINEEPLAGVAVMIDGTTTGVASGIDGSFMLSLPERSSGVLVFSSLGYVTKKVSVPPSAQDMKVYLTEDATMLDATVVVGYGTQKKVNLTGAVSTVEASDLSNRATSTLGHMLQGSVPGLNITMSSGRPGNSVDINIRGTNSINGGTPLVLIDGVEGSLDMVNANDVESISVIKDASSSAIYGARASFGVILVTTKQGGDTDGKAKFSYSGKFGFTAPTTSTDYETRGYYSVYINDLFMYNYNGTKYSTYTDSDMEQLWLRRNDKVENPARPWVVIDQRNGRDQYVYYANTDWYHYLFQDIKPTQTHNISFSGGSKRFKYFVSGGYHDQEGQFRENTDKFTRIDFRSKLSFDVTDWLNVSSNTSYYKSWYSYPGPSGVNTAFSLMTVHALASYPTMNPDGSSLYITTGSTSGNVMDGMLTALDKGMHKNRDDKDQFSTTTEVTITPVEGLEIKGNFTYSFYSYRAMNRFVNTSYSTYPGVIEELSTGSRFTDKLQEISNTHTYLQTNVYATYAKSFRQSHNFKIMAGFNWETKHLKDVTSIGYYLLSESLSDLDLVGSDKEGNKRMEVAGGQNEYALAGFFARLNYDYKGKYLFEVSGRYDGTSRFAKDSRWGFFPSASAGWRISEEPFFSPVKDWFNNLKVRYSFGQLGNQQVGYYDYIREITISDQSYLFGGSTKPITASIEAPVAGDLTWEVSQQHNLGIDMSFFDNRLSFTGEAYIRDTRNMLTEGVALPAVYGASAPKMNSADLRTSGYELSFVWKDMFTLAGKPFQYHVGVNFSDYKTVITKYDNPNRTFAKSYYEGMTLGEIWGYRTGGLFLSDEDAMNYNVDQSSVNSNQKDGPLAGDLKFLDLDGDNKISIGQNTVDNPGDREIIGNSEPRFNYGINLGFSWNNFDVSVFFQGIGKMDWYPAANCMAFWGPYARPYATLIPKDFHTMYWTEDNPDAYFPRPRGYIALSGSNRALTAVNDRYLQNIGYCRLKNLTVGYSLPKKWMKKIKMDNIRLYFTGENLFYISGIKSDYIDPELAMTGGELRVYPWQKTIIFGIDVSF</sequence>
<dbReference type="InterPro" id="IPR037066">
    <property type="entry name" value="Plug_dom_sf"/>
</dbReference>
<keyword evidence="6" id="KW-0812">Transmembrane</keyword>
<protein>
    <submittedName>
        <fullName evidence="10">TonB-dependent receptor</fullName>
    </submittedName>
</protein>
<dbReference type="Pfam" id="PF07660">
    <property type="entry name" value="STN"/>
    <property type="match status" value="1"/>
</dbReference>
<comment type="similarity">
    <text evidence="6 7">Belongs to the TonB-dependent receptor family.</text>
</comment>
<keyword evidence="1 6" id="KW-0813">Transport</keyword>
<keyword evidence="7" id="KW-0798">TonB box</keyword>
<feature type="domain" description="Secretin/TonB short N-terminal" evidence="9">
    <location>
        <begin position="50"/>
        <end position="101"/>
    </location>
</feature>
<evidence type="ECO:0000259" key="9">
    <source>
        <dbReference type="SMART" id="SM00965"/>
    </source>
</evidence>
<dbReference type="InterPro" id="IPR039426">
    <property type="entry name" value="TonB-dep_rcpt-like"/>
</dbReference>
<keyword evidence="10" id="KW-0675">Receptor</keyword>
<reference evidence="10" key="2">
    <citation type="journal article" date="2021" name="PeerJ">
        <title>Extensive microbial diversity within the chicken gut microbiome revealed by metagenomics and culture.</title>
        <authorList>
            <person name="Gilroy R."/>
            <person name="Ravi A."/>
            <person name="Getino M."/>
            <person name="Pursley I."/>
            <person name="Horton D.L."/>
            <person name="Alikhan N.F."/>
            <person name="Baker D."/>
            <person name="Gharbi K."/>
            <person name="Hall N."/>
            <person name="Watson M."/>
            <person name="Adriaenssens E.M."/>
            <person name="Foster-Nyarko E."/>
            <person name="Jarju S."/>
            <person name="Secka A."/>
            <person name="Antonio M."/>
            <person name="Oren A."/>
            <person name="Chaudhuri R.R."/>
            <person name="La Ragione R."/>
            <person name="Hildebrand F."/>
            <person name="Pallen M.J."/>
        </authorList>
    </citation>
    <scope>NUCLEOTIDE SEQUENCE</scope>
    <source>
        <strain evidence="10">2478</strain>
    </source>
</reference>
<dbReference type="Pfam" id="PF07715">
    <property type="entry name" value="Plug"/>
    <property type="match status" value="1"/>
</dbReference>
<dbReference type="SUPFAM" id="SSF49464">
    <property type="entry name" value="Carboxypeptidase regulatory domain-like"/>
    <property type="match status" value="1"/>
</dbReference>
<comment type="caution">
    <text evidence="10">The sequence shown here is derived from an EMBL/GenBank/DDBJ whole genome shotgun (WGS) entry which is preliminary data.</text>
</comment>
<evidence type="ECO:0000256" key="5">
    <source>
        <dbReference type="ARBA" id="ARBA00023237"/>
    </source>
</evidence>
<evidence type="ECO:0000256" key="6">
    <source>
        <dbReference type="PROSITE-ProRule" id="PRU01360"/>
    </source>
</evidence>
<reference evidence="10" key="1">
    <citation type="submission" date="2020-10" db="EMBL/GenBank/DDBJ databases">
        <authorList>
            <person name="Gilroy R."/>
        </authorList>
    </citation>
    <scope>NUCLEOTIDE SEQUENCE</scope>
    <source>
        <strain evidence="10">2478</strain>
    </source>
</reference>
<evidence type="ECO:0000313" key="10">
    <source>
        <dbReference type="EMBL" id="MBO8477289.1"/>
    </source>
</evidence>
<name>A0A9D9NKQ7_9BACT</name>
<evidence type="ECO:0000256" key="8">
    <source>
        <dbReference type="SAM" id="SignalP"/>
    </source>
</evidence>
<keyword evidence="4 6" id="KW-0472">Membrane</keyword>
<keyword evidence="3" id="KW-0408">Iron</keyword>
<evidence type="ECO:0000256" key="7">
    <source>
        <dbReference type="RuleBase" id="RU003357"/>
    </source>
</evidence>
<dbReference type="Gene3D" id="2.60.40.1120">
    <property type="entry name" value="Carboxypeptidase-like, regulatory domain"/>
    <property type="match status" value="1"/>
</dbReference>
<dbReference type="AlphaFoldDB" id="A0A9D9NKQ7"/>
<dbReference type="InterPro" id="IPR008969">
    <property type="entry name" value="CarboxyPept-like_regulatory"/>
</dbReference>
<dbReference type="InterPro" id="IPR011662">
    <property type="entry name" value="Secretin/TonB_short_N"/>
</dbReference>
<keyword evidence="2" id="KW-0406">Ion transport</keyword>
<dbReference type="GO" id="GO:0006826">
    <property type="term" value="P:iron ion transport"/>
    <property type="evidence" value="ECO:0007669"/>
    <property type="project" value="UniProtKB-KW"/>
</dbReference>
<dbReference type="Gene3D" id="3.55.50.30">
    <property type="match status" value="1"/>
</dbReference>
<feature type="signal peptide" evidence="8">
    <location>
        <begin position="1"/>
        <end position="21"/>
    </location>
</feature>
<evidence type="ECO:0000313" key="11">
    <source>
        <dbReference type="Proteomes" id="UP000823771"/>
    </source>
</evidence>
<proteinExistence type="inferred from homology"/>
<feature type="chain" id="PRO_5039721477" evidence="8">
    <location>
        <begin position="22"/>
        <end position="1165"/>
    </location>
</feature>
<dbReference type="NCBIfam" id="TIGR04057">
    <property type="entry name" value="SusC_RagA_signa"/>
    <property type="match status" value="1"/>
</dbReference>
<dbReference type="Pfam" id="PF13715">
    <property type="entry name" value="CarbopepD_reg_2"/>
    <property type="match status" value="1"/>
</dbReference>
<dbReference type="InterPro" id="IPR023996">
    <property type="entry name" value="TonB-dep_OMP_SusC/RagA"/>
</dbReference>
<evidence type="ECO:0000256" key="1">
    <source>
        <dbReference type="ARBA" id="ARBA00022448"/>
    </source>
</evidence>
<keyword evidence="6" id="KW-1134">Transmembrane beta strand</keyword>
<accession>A0A9D9NKQ7</accession>
<keyword evidence="5 6" id="KW-0998">Cell outer membrane</keyword>
<dbReference type="PROSITE" id="PS52016">
    <property type="entry name" value="TONB_DEPENDENT_REC_3"/>
    <property type="match status" value="1"/>
</dbReference>
<gene>
    <name evidence="10" type="ORF">IAB80_00050</name>
</gene>
<dbReference type="Gene3D" id="2.170.130.10">
    <property type="entry name" value="TonB-dependent receptor, plug domain"/>
    <property type="match status" value="1"/>
</dbReference>
<dbReference type="PROSITE" id="PS51257">
    <property type="entry name" value="PROKAR_LIPOPROTEIN"/>
    <property type="match status" value="1"/>
</dbReference>
<comment type="subcellular location">
    <subcellularLocation>
        <location evidence="6">Cell outer membrane</location>
        <topology evidence="6">Multi-pass membrane protein</topology>
    </subcellularLocation>
</comment>
<dbReference type="GO" id="GO:0009279">
    <property type="term" value="C:cell outer membrane"/>
    <property type="evidence" value="ECO:0007669"/>
    <property type="project" value="UniProtKB-SubCell"/>
</dbReference>
<keyword evidence="2" id="KW-0410">Iron transport</keyword>
<organism evidence="10 11">
    <name type="scientific">Candidatus Cryptobacteroides excrementipullorum</name>
    <dbReference type="NCBI Taxonomy" id="2840761"/>
    <lineage>
        <taxon>Bacteria</taxon>
        <taxon>Pseudomonadati</taxon>
        <taxon>Bacteroidota</taxon>
        <taxon>Bacteroidia</taxon>
        <taxon>Bacteroidales</taxon>
        <taxon>Candidatus Cryptobacteroides</taxon>
    </lineage>
</organism>
<dbReference type="SMART" id="SM00965">
    <property type="entry name" value="STN"/>
    <property type="match status" value="1"/>
</dbReference>
<dbReference type="NCBIfam" id="TIGR04056">
    <property type="entry name" value="OMP_RagA_SusC"/>
    <property type="match status" value="1"/>
</dbReference>
<keyword evidence="8" id="KW-0732">Signal</keyword>
<dbReference type="Pfam" id="PF00593">
    <property type="entry name" value="TonB_dep_Rec_b-barrel"/>
    <property type="match status" value="1"/>
</dbReference>
<evidence type="ECO:0000256" key="3">
    <source>
        <dbReference type="ARBA" id="ARBA00023004"/>
    </source>
</evidence>